<dbReference type="EMBL" id="QGGT01000002">
    <property type="protein sequence ID" value="PWK34799.1"/>
    <property type="molecule type" value="Genomic_DNA"/>
</dbReference>
<gene>
    <name evidence="6" type="ORF">C7419_10272</name>
</gene>
<dbReference type="InterPro" id="IPR036388">
    <property type="entry name" value="WH-like_DNA-bd_sf"/>
</dbReference>
<evidence type="ECO:0000256" key="3">
    <source>
        <dbReference type="ARBA" id="ARBA00023125"/>
    </source>
</evidence>
<evidence type="ECO:0000256" key="4">
    <source>
        <dbReference type="ARBA" id="ARBA00023163"/>
    </source>
</evidence>
<dbReference type="SUPFAM" id="SSF53850">
    <property type="entry name" value="Periplasmic binding protein-like II"/>
    <property type="match status" value="1"/>
</dbReference>
<dbReference type="SUPFAM" id="SSF46785">
    <property type="entry name" value="Winged helix' DNA-binding domain"/>
    <property type="match status" value="1"/>
</dbReference>
<sequence length="265" mass="28515">MDRIDVMRLFIRVVETGNFSKAARAAGISQPTASKIVAGLEERLGAQLLNRSSRGLSLTEAGQRFYDGAVDVVDRVDEVEALVEGGEAAPSGIVRVALSPAFGRMMIVPHLPRFLARYPEVSIEFSVEQRYVNLIENGIDLAIRIGPLADSTEVARRIGSTQYATVASPAYLARAGADARVRRLPRGDLRGGSAPRDPLACRAGIRAMPAGPLPATSSRVVLDDGGMTIFKAKDLAEATRIATDDPTVKSGFLNVEVKMMWVPFH</sequence>
<name>A0A316EUG7_9BURK</name>
<dbReference type="Gene3D" id="1.10.10.10">
    <property type="entry name" value="Winged helix-like DNA-binding domain superfamily/Winged helix DNA-binding domain"/>
    <property type="match status" value="1"/>
</dbReference>
<evidence type="ECO:0000313" key="6">
    <source>
        <dbReference type="EMBL" id="PWK34799.1"/>
    </source>
</evidence>
<dbReference type="InterPro" id="IPR036390">
    <property type="entry name" value="WH_DNA-bd_sf"/>
</dbReference>
<keyword evidence="4" id="KW-0804">Transcription</keyword>
<protein>
    <submittedName>
        <fullName evidence="6">DNA-binding transcriptional LysR family regulator</fullName>
    </submittedName>
</protein>
<comment type="caution">
    <text evidence="6">The sequence shown here is derived from an EMBL/GenBank/DDBJ whole genome shotgun (WGS) entry which is preliminary data.</text>
</comment>
<dbReference type="PROSITE" id="PS50931">
    <property type="entry name" value="HTH_LYSR"/>
    <property type="match status" value="1"/>
</dbReference>
<comment type="similarity">
    <text evidence="1">Belongs to the LysR transcriptional regulatory family.</text>
</comment>
<evidence type="ECO:0000256" key="2">
    <source>
        <dbReference type="ARBA" id="ARBA00023015"/>
    </source>
</evidence>
<keyword evidence="7" id="KW-1185">Reference proteome</keyword>
<dbReference type="GO" id="GO:0003700">
    <property type="term" value="F:DNA-binding transcription factor activity"/>
    <property type="evidence" value="ECO:0007669"/>
    <property type="project" value="InterPro"/>
</dbReference>
<accession>A0A316EUG7</accession>
<dbReference type="FunFam" id="1.10.10.10:FF:000001">
    <property type="entry name" value="LysR family transcriptional regulator"/>
    <property type="match status" value="1"/>
</dbReference>
<dbReference type="Proteomes" id="UP000245754">
    <property type="component" value="Unassembled WGS sequence"/>
</dbReference>
<dbReference type="PANTHER" id="PTHR30537">
    <property type="entry name" value="HTH-TYPE TRANSCRIPTIONAL REGULATOR"/>
    <property type="match status" value="1"/>
</dbReference>
<evidence type="ECO:0000313" key="7">
    <source>
        <dbReference type="Proteomes" id="UP000245754"/>
    </source>
</evidence>
<dbReference type="Gene3D" id="3.40.190.290">
    <property type="match status" value="1"/>
</dbReference>
<dbReference type="PRINTS" id="PR00039">
    <property type="entry name" value="HTHLYSR"/>
</dbReference>
<dbReference type="PANTHER" id="PTHR30537:SF80">
    <property type="entry name" value="TRANSCRIPTIONAL REGULATOR"/>
    <property type="match status" value="1"/>
</dbReference>
<dbReference type="AlphaFoldDB" id="A0A316EUG7"/>
<dbReference type="InterPro" id="IPR000847">
    <property type="entry name" value="LysR_HTH_N"/>
</dbReference>
<dbReference type="Pfam" id="PF00126">
    <property type="entry name" value="HTH_1"/>
    <property type="match status" value="1"/>
</dbReference>
<proteinExistence type="inferred from homology"/>
<dbReference type="Pfam" id="PF03466">
    <property type="entry name" value="LysR_substrate"/>
    <property type="match status" value="1"/>
</dbReference>
<organism evidence="6 7">
    <name type="scientific">Cupriavidus plantarum</name>
    <dbReference type="NCBI Taxonomy" id="942865"/>
    <lineage>
        <taxon>Bacteria</taxon>
        <taxon>Pseudomonadati</taxon>
        <taxon>Pseudomonadota</taxon>
        <taxon>Betaproteobacteria</taxon>
        <taxon>Burkholderiales</taxon>
        <taxon>Burkholderiaceae</taxon>
        <taxon>Cupriavidus</taxon>
    </lineage>
</organism>
<evidence type="ECO:0000256" key="1">
    <source>
        <dbReference type="ARBA" id="ARBA00009437"/>
    </source>
</evidence>
<keyword evidence="2" id="KW-0805">Transcription regulation</keyword>
<evidence type="ECO:0000259" key="5">
    <source>
        <dbReference type="PROSITE" id="PS50931"/>
    </source>
</evidence>
<feature type="domain" description="HTH lysR-type" evidence="5">
    <location>
        <begin position="1"/>
        <end position="59"/>
    </location>
</feature>
<dbReference type="GO" id="GO:0003677">
    <property type="term" value="F:DNA binding"/>
    <property type="evidence" value="ECO:0007669"/>
    <property type="project" value="UniProtKB-KW"/>
</dbReference>
<keyword evidence="3 6" id="KW-0238">DNA-binding</keyword>
<dbReference type="InterPro" id="IPR058163">
    <property type="entry name" value="LysR-type_TF_proteobact-type"/>
</dbReference>
<reference evidence="6 7" key="1">
    <citation type="submission" date="2018-05" db="EMBL/GenBank/DDBJ databases">
        <title>Genomic Encyclopedia of Type Strains, Phase IV (KMG-V): Genome sequencing to study the core and pangenomes of soil and plant-associated prokaryotes.</title>
        <authorList>
            <person name="Whitman W."/>
        </authorList>
    </citation>
    <scope>NUCLEOTIDE SEQUENCE [LARGE SCALE GENOMIC DNA]</scope>
    <source>
        <strain evidence="6 7">SLV-132</strain>
    </source>
</reference>
<dbReference type="InterPro" id="IPR005119">
    <property type="entry name" value="LysR_subst-bd"/>
</dbReference>